<keyword evidence="2" id="KW-0704">Schiff base</keyword>
<dbReference type="GO" id="GO:0005829">
    <property type="term" value="C:cytosol"/>
    <property type="evidence" value="ECO:0007669"/>
    <property type="project" value="TreeGrafter"/>
</dbReference>
<reference evidence="3" key="1">
    <citation type="submission" date="2019-08" db="EMBL/GenBank/DDBJ databases">
        <authorList>
            <person name="Kucharzyk K."/>
            <person name="Murdoch R.W."/>
            <person name="Higgins S."/>
            <person name="Loffler F."/>
        </authorList>
    </citation>
    <scope>NUCLEOTIDE SEQUENCE</scope>
</reference>
<dbReference type="Pfam" id="PF00701">
    <property type="entry name" value="DHDPS"/>
    <property type="match status" value="1"/>
</dbReference>
<evidence type="ECO:0000313" key="3">
    <source>
        <dbReference type="EMBL" id="MPM19469.1"/>
    </source>
</evidence>
<dbReference type="GO" id="GO:0008747">
    <property type="term" value="F:N-acetylneuraminate lyase activity"/>
    <property type="evidence" value="ECO:0007669"/>
    <property type="project" value="TreeGrafter"/>
</dbReference>
<dbReference type="PIRSF" id="PIRSF001365">
    <property type="entry name" value="DHDPS"/>
    <property type="match status" value="1"/>
</dbReference>
<dbReference type="InterPro" id="IPR013785">
    <property type="entry name" value="Aldolase_TIM"/>
</dbReference>
<dbReference type="CDD" id="cd00408">
    <property type="entry name" value="DHDPS-like"/>
    <property type="match status" value="1"/>
</dbReference>
<sequence length="304" mass="32532">MASAVKLGGVIPAIVTPMDEKGNIDLALLKKQAEYLISCGVNGLFVCGGTGEGAYLTTDEKHDVMREIKRIPAVKNGSVFTCLAAINSNTRAAMAEIKALSSLKPDFFVATAPYYHAMTQKDLIAHYESIAQTASAPLIVYNIPSTTHNYIELDTVKTLSKLPNVAGVKDSSGNFINFSRGLFGERTQGFAWIQGEDYLCGPAMLCGGDGMVSGLSNARAEAYVALYRAALAGDTKTVMNCQAQINQLYGIIHAVGNGNAAIKAATEYYGRGARYMRTMSQTVTSEQYAAVSRVLAEYDKVYGA</sequence>
<organism evidence="3">
    <name type="scientific">bioreactor metagenome</name>
    <dbReference type="NCBI Taxonomy" id="1076179"/>
    <lineage>
        <taxon>unclassified sequences</taxon>
        <taxon>metagenomes</taxon>
        <taxon>ecological metagenomes</taxon>
    </lineage>
</organism>
<dbReference type="PANTHER" id="PTHR42849:SF1">
    <property type="entry name" value="N-ACETYLNEURAMINATE LYASE"/>
    <property type="match status" value="1"/>
</dbReference>
<dbReference type="InterPro" id="IPR020625">
    <property type="entry name" value="Schiff_base-form_aldolases_AS"/>
</dbReference>
<comment type="caution">
    <text evidence="3">The sequence shown here is derived from an EMBL/GenBank/DDBJ whole genome shotgun (WGS) entry which is preliminary data.</text>
</comment>
<gene>
    <name evidence="3" type="primary">dapA_30</name>
    <name evidence="3" type="ORF">SDC9_65893</name>
</gene>
<keyword evidence="1 3" id="KW-0456">Lyase</keyword>
<dbReference type="GO" id="GO:0008840">
    <property type="term" value="F:4-hydroxy-tetrahydrodipicolinate synthase activity"/>
    <property type="evidence" value="ECO:0007669"/>
    <property type="project" value="UniProtKB-EC"/>
</dbReference>
<name>A0A644XTQ3_9ZZZZ</name>
<dbReference type="SMART" id="SM01130">
    <property type="entry name" value="DHDPS"/>
    <property type="match status" value="1"/>
</dbReference>
<evidence type="ECO:0000256" key="1">
    <source>
        <dbReference type="ARBA" id="ARBA00023239"/>
    </source>
</evidence>
<dbReference type="InterPro" id="IPR002220">
    <property type="entry name" value="DapA-like"/>
</dbReference>
<dbReference type="EC" id="4.3.3.7" evidence="3"/>
<proteinExistence type="predicted"/>
<dbReference type="SUPFAM" id="SSF51569">
    <property type="entry name" value="Aldolase"/>
    <property type="match status" value="1"/>
</dbReference>
<dbReference type="PROSITE" id="PS00666">
    <property type="entry name" value="DHDPS_2"/>
    <property type="match status" value="1"/>
</dbReference>
<dbReference type="GO" id="GO:0019262">
    <property type="term" value="P:N-acetylneuraminate catabolic process"/>
    <property type="evidence" value="ECO:0007669"/>
    <property type="project" value="TreeGrafter"/>
</dbReference>
<accession>A0A644XTQ3</accession>
<dbReference type="PRINTS" id="PR00146">
    <property type="entry name" value="DHPICSNTHASE"/>
</dbReference>
<dbReference type="EMBL" id="VSSQ01003184">
    <property type="protein sequence ID" value="MPM19469.1"/>
    <property type="molecule type" value="Genomic_DNA"/>
</dbReference>
<dbReference type="PANTHER" id="PTHR42849">
    <property type="entry name" value="N-ACETYLNEURAMINATE LYASE"/>
    <property type="match status" value="1"/>
</dbReference>
<dbReference type="Gene3D" id="3.20.20.70">
    <property type="entry name" value="Aldolase class I"/>
    <property type="match status" value="1"/>
</dbReference>
<evidence type="ECO:0000256" key="2">
    <source>
        <dbReference type="ARBA" id="ARBA00023270"/>
    </source>
</evidence>
<dbReference type="AlphaFoldDB" id="A0A644XTQ3"/>
<protein>
    <submittedName>
        <fullName evidence="3">4-hydroxy-tetrahydrodipicolinate synthase</fullName>
        <ecNumber evidence="3">4.3.3.7</ecNumber>
    </submittedName>
</protein>